<keyword evidence="2" id="KW-1003">Cell membrane</keyword>
<feature type="compositionally biased region" description="Acidic residues" evidence="5">
    <location>
        <begin position="411"/>
        <end position="444"/>
    </location>
</feature>
<dbReference type="KEGG" id="bmei:Spa11_15250"/>
<dbReference type="PANTHER" id="PTHR47529:SF1">
    <property type="entry name" value="PERIPLASMIC CHAPERONE PPID"/>
    <property type="match status" value="1"/>
</dbReference>
<dbReference type="InterPro" id="IPR027304">
    <property type="entry name" value="Trigger_fact/SurA_dom_sf"/>
</dbReference>
<dbReference type="GO" id="GO:0005886">
    <property type="term" value="C:plasma membrane"/>
    <property type="evidence" value="ECO:0007669"/>
    <property type="project" value="UniProtKB-SubCell"/>
</dbReference>
<evidence type="ECO:0000256" key="1">
    <source>
        <dbReference type="ARBA" id="ARBA00004236"/>
    </source>
</evidence>
<organism evidence="6 7">
    <name type="scientific">Botrimarina mediterranea</name>
    <dbReference type="NCBI Taxonomy" id="2528022"/>
    <lineage>
        <taxon>Bacteria</taxon>
        <taxon>Pseudomonadati</taxon>
        <taxon>Planctomycetota</taxon>
        <taxon>Planctomycetia</taxon>
        <taxon>Pirellulales</taxon>
        <taxon>Lacipirellulaceae</taxon>
        <taxon>Botrimarina</taxon>
    </lineage>
</organism>
<evidence type="ECO:0000313" key="6">
    <source>
        <dbReference type="EMBL" id="QDV73329.1"/>
    </source>
</evidence>
<dbReference type="EMBL" id="CP036349">
    <property type="protein sequence ID" value="QDV73329.1"/>
    <property type="molecule type" value="Genomic_DNA"/>
</dbReference>
<proteinExistence type="predicted"/>
<feature type="compositionally biased region" description="Acidic residues" evidence="5">
    <location>
        <begin position="331"/>
        <end position="341"/>
    </location>
</feature>
<evidence type="ECO:0000256" key="5">
    <source>
        <dbReference type="SAM" id="MobiDB-lite"/>
    </source>
</evidence>
<sequence>MATPLTTFSKYSGALMAVLCVLLMFSFVIGDPLMQYAGGGSDGPSGGNEVVARWNGGKINERQLDQAVMHRNILASFQQAVYVLGARDAEADGVQDLGLRVMPIEFPRTPEEGVERDVVAMKIFAERAREAGMVVSDEMIIDYLRALGRDRVSNNQMRDILSNMKFSGGQRATIAFIFDLLRESMLANNYRRSYLYAFQTILPEERWEDWKTVNERVVVEAAPLKTEDFVAEAPEPTEAELEEFFELYKLRTPTTEPVLGVELPSAVPAFATPERVKLAVLRADFNAVVEEVTPEVTEEQIASFYEENKESFIQADRALFGDDSLFGSDDLTADEPSDESSEAPATEEGSEEGAEEATDEESAMEEPAADEPAAEEAAEDDAESEEATAAEEGEEAPPANPLRSGDAAGEAVEEEEEEEEQPAADEGAADEADETADDGPEADDTNLYQPLDEVKEEIRRRLAIDLAVQRITEKMNRIKRELDDAFYAYEDELLRVDEKNANAKKPAVPSKLTDLKPLAEAEQLELIEVDQASRMELRETPVGGSFTIDAATNSAIPLWYTAFLSEELPLYQPLLTRDPEGNNYLTLVTERYPGVTPKLEDVREQVVAAWKRQKAAELALKKAEELAKQASDKGGSLTDFFAAMENPPVASDDIKETDAFAYLTIGRIAPNSRQVPLQMSQPEPLVAAGPELLQGVFELKPGQVGAELNHDHSLAYVLRIAERIGSEEELRREFLRDGDRWLGAEALNTQRARTKVMALVGNLLEESGLEWERTPDELR</sequence>
<gene>
    <name evidence="6" type="ORF">Spa11_15250</name>
</gene>
<feature type="compositionally biased region" description="Acidic residues" evidence="5">
    <location>
        <begin position="348"/>
        <end position="395"/>
    </location>
</feature>
<evidence type="ECO:0000256" key="3">
    <source>
        <dbReference type="ARBA" id="ARBA00023136"/>
    </source>
</evidence>
<protein>
    <submittedName>
        <fullName evidence="6">Periplasmic folding chaperone</fullName>
    </submittedName>
</protein>
<dbReference type="RefSeq" id="WP_145110103.1">
    <property type="nucleotide sequence ID" value="NZ_CP036349.1"/>
</dbReference>
<dbReference type="Proteomes" id="UP000316426">
    <property type="component" value="Chromosome"/>
</dbReference>
<name>A0A518K6B1_9BACT</name>
<dbReference type="InterPro" id="IPR052029">
    <property type="entry name" value="PpiD_chaperone"/>
</dbReference>
<evidence type="ECO:0000256" key="4">
    <source>
        <dbReference type="ARBA" id="ARBA00023186"/>
    </source>
</evidence>
<keyword evidence="3" id="KW-0472">Membrane</keyword>
<accession>A0A518K6B1</accession>
<evidence type="ECO:0000256" key="2">
    <source>
        <dbReference type="ARBA" id="ARBA00022475"/>
    </source>
</evidence>
<reference evidence="6 7" key="1">
    <citation type="submission" date="2019-02" db="EMBL/GenBank/DDBJ databases">
        <title>Deep-cultivation of Planctomycetes and their phenomic and genomic characterization uncovers novel biology.</title>
        <authorList>
            <person name="Wiegand S."/>
            <person name="Jogler M."/>
            <person name="Boedeker C."/>
            <person name="Pinto D."/>
            <person name="Vollmers J."/>
            <person name="Rivas-Marin E."/>
            <person name="Kohn T."/>
            <person name="Peeters S.H."/>
            <person name="Heuer A."/>
            <person name="Rast P."/>
            <person name="Oberbeckmann S."/>
            <person name="Bunk B."/>
            <person name="Jeske O."/>
            <person name="Meyerdierks A."/>
            <person name="Storesund J.E."/>
            <person name="Kallscheuer N."/>
            <person name="Luecker S."/>
            <person name="Lage O.M."/>
            <person name="Pohl T."/>
            <person name="Merkel B.J."/>
            <person name="Hornburger P."/>
            <person name="Mueller R.-W."/>
            <person name="Bruemmer F."/>
            <person name="Labrenz M."/>
            <person name="Spormann A.M."/>
            <person name="Op den Camp H."/>
            <person name="Overmann J."/>
            <person name="Amann R."/>
            <person name="Jetten M.S.M."/>
            <person name="Mascher T."/>
            <person name="Medema M.H."/>
            <person name="Devos D.P."/>
            <person name="Kaster A.-K."/>
            <person name="Ovreas L."/>
            <person name="Rohde M."/>
            <person name="Galperin M.Y."/>
            <person name="Jogler C."/>
        </authorList>
    </citation>
    <scope>NUCLEOTIDE SEQUENCE [LARGE SCALE GENOMIC DNA]</scope>
    <source>
        <strain evidence="6 7">Spa11</strain>
    </source>
</reference>
<dbReference type="PANTHER" id="PTHR47529">
    <property type="entry name" value="PEPTIDYL-PROLYL CIS-TRANS ISOMERASE D"/>
    <property type="match status" value="1"/>
</dbReference>
<keyword evidence="4" id="KW-0143">Chaperone</keyword>
<dbReference type="SUPFAM" id="SSF109998">
    <property type="entry name" value="Triger factor/SurA peptide-binding domain-like"/>
    <property type="match status" value="1"/>
</dbReference>
<evidence type="ECO:0000313" key="7">
    <source>
        <dbReference type="Proteomes" id="UP000316426"/>
    </source>
</evidence>
<comment type="subcellular location">
    <subcellularLocation>
        <location evidence="1">Cell membrane</location>
    </subcellularLocation>
</comment>
<dbReference type="AlphaFoldDB" id="A0A518K6B1"/>
<keyword evidence="7" id="KW-1185">Reference proteome</keyword>
<feature type="region of interest" description="Disordered" evidence="5">
    <location>
        <begin position="324"/>
        <end position="451"/>
    </location>
</feature>